<dbReference type="InParanoid" id="A0A0C3GYH0"/>
<accession>A0A0C3GYH0</accession>
<dbReference type="HOGENOM" id="CLU_1343614_0_0_1"/>
<keyword evidence="1" id="KW-0812">Transmembrane</keyword>
<dbReference type="EMBL" id="KN832885">
    <property type="protein sequence ID" value="KIM96214.1"/>
    <property type="molecule type" value="Genomic_DNA"/>
</dbReference>
<gene>
    <name evidence="2" type="ORF">OIDMADRAFT_59283</name>
</gene>
<protein>
    <submittedName>
        <fullName evidence="2">Uncharacterized protein</fullName>
    </submittedName>
</protein>
<name>A0A0C3GYH0_OIDMZ</name>
<evidence type="ECO:0000256" key="1">
    <source>
        <dbReference type="SAM" id="Phobius"/>
    </source>
</evidence>
<reference evidence="2 3" key="1">
    <citation type="submission" date="2014-04" db="EMBL/GenBank/DDBJ databases">
        <authorList>
            <consortium name="DOE Joint Genome Institute"/>
            <person name="Kuo A."/>
            <person name="Martino E."/>
            <person name="Perotto S."/>
            <person name="Kohler A."/>
            <person name="Nagy L.G."/>
            <person name="Floudas D."/>
            <person name="Copeland A."/>
            <person name="Barry K.W."/>
            <person name="Cichocki N."/>
            <person name="Veneault-Fourrey C."/>
            <person name="LaButti K."/>
            <person name="Lindquist E.A."/>
            <person name="Lipzen A."/>
            <person name="Lundell T."/>
            <person name="Morin E."/>
            <person name="Murat C."/>
            <person name="Sun H."/>
            <person name="Tunlid A."/>
            <person name="Henrissat B."/>
            <person name="Grigoriev I.V."/>
            <person name="Hibbett D.S."/>
            <person name="Martin F."/>
            <person name="Nordberg H.P."/>
            <person name="Cantor M.N."/>
            <person name="Hua S.X."/>
        </authorList>
    </citation>
    <scope>NUCLEOTIDE SEQUENCE [LARGE SCALE GENOMIC DNA]</scope>
    <source>
        <strain evidence="2 3">Zn</strain>
    </source>
</reference>
<feature type="transmembrane region" description="Helical" evidence="1">
    <location>
        <begin position="156"/>
        <end position="175"/>
    </location>
</feature>
<evidence type="ECO:0000313" key="3">
    <source>
        <dbReference type="Proteomes" id="UP000054321"/>
    </source>
</evidence>
<keyword evidence="1" id="KW-1133">Transmembrane helix</keyword>
<sequence>MSVKRQEDGIPIREAQPTTCEHLQYKSLRSRDGWAVCAAIIFIVLWALPLVPELIKLNIMFFQFDVTSTTQSPPGSTIDGDPFYWQYILTYRSLCHVFIVYDGKDLETSLQRCTAMNIGYTANISNAWIRDDPSATNSSDWDYGKTLSHVETRTSAAIYMIGFIFGLSGIITTIARMFNKWHVMTADAALKLVSTQGVVPWFAR</sequence>
<keyword evidence="3" id="KW-1185">Reference proteome</keyword>
<evidence type="ECO:0000313" key="2">
    <source>
        <dbReference type="EMBL" id="KIM96214.1"/>
    </source>
</evidence>
<dbReference type="AlphaFoldDB" id="A0A0C3GYH0"/>
<organism evidence="2 3">
    <name type="scientific">Oidiodendron maius (strain Zn)</name>
    <dbReference type="NCBI Taxonomy" id="913774"/>
    <lineage>
        <taxon>Eukaryota</taxon>
        <taxon>Fungi</taxon>
        <taxon>Dikarya</taxon>
        <taxon>Ascomycota</taxon>
        <taxon>Pezizomycotina</taxon>
        <taxon>Leotiomycetes</taxon>
        <taxon>Leotiomycetes incertae sedis</taxon>
        <taxon>Myxotrichaceae</taxon>
        <taxon>Oidiodendron</taxon>
    </lineage>
</organism>
<dbReference type="Proteomes" id="UP000054321">
    <property type="component" value="Unassembled WGS sequence"/>
</dbReference>
<reference evidence="3" key="2">
    <citation type="submission" date="2015-01" db="EMBL/GenBank/DDBJ databases">
        <title>Evolutionary Origins and Diversification of the Mycorrhizal Mutualists.</title>
        <authorList>
            <consortium name="DOE Joint Genome Institute"/>
            <consortium name="Mycorrhizal Genomics Consortium"/>
            <person name="Kohler A."/>
            <person name="Kuo A."/>
            <person name="Nagy L.G."/>
            <person name="Floudas D."/>
            <person name="Copeland A."/>
            <person name="Barry K.W."/>
            <person name="Cichocki N."/>
            <person name="Veneault-Fourrey C."/>
            <person name="LaButti K."/>
            <person name="Lindquist E.A."/>
            <person name="Lipzen A."/>
            <person name="Lundell T."/>
            <person name="Morin E."/>
            <person name="Murat C."/>
            <person name="Riley R."/>
            <person name="Ohm R."/>
            <person name="Sun H."/>
            <person name="Tunlid A."/>
            <person name="Henrissat B."/>
            <person name="Grigoriev I.V."/>
            <person name="Hibbett D.S."/>
            <person name="Martin F."/>
        </authorList>
    </citation>
    <scope>NUCLEOTIDE SEQUENCE [LARGE SCALE GENOMIC DNA]</scope>
    <source>
        <strain evidence="3">Zn</strain>
    </source>
</reference>
<feature type="transmembrane region" description="Helical" evidence="1">
    <location>
        <begin position="33"/>
        <end position="51"/>
    </location>
</feature>
<proteinExistence type="predicted"/>
<keyword evidence="1" id="KW-0472">Membrane</keyword>